<organism evidence="1 2">
    <name type="scientific">Roseibium marinum</name>
    <dbReference type="NCBI Taxonomy" id="281252"/>
    <lineage>
        <taxon>Bacteria</taxon>
        <taxon>Pseudomonadati</taxon>
        <taxon>Pseudomonadota</taxon>
        <taxon>Alphaproteobacteria</taxon>
        <taxon>Hyphomicrobiales</taxon>
        <taxon>Stappiaceae</taxon>
        <taxon>Roseibium</taxon>
    </lineage>
</organism>
<dbReference type="Gene3D" id="3.40.50.150">
    <property type="entry name" value="Vaccinia Virus protein VP39"/>
    <property type="match status" value="1"/>
</dbReference>
<dbReference type="OrthoDB" id="507855at2"/>
<dbReference type="EMBL" id="PPCN01000003">
    <property type="protein sequence ID" value="POF32133.1"/>
    <property type="molecule type" value="Genomic_DNA"/>
</dbReference>
<reference evidence="1 2" key="1">
    <citation type="submission" date="2018-01" db="EMBL/GenBank/DDBJ databases">
        <title>Genomic Encyclopedia of Archaeal and Bacterial Type Strains, Phase II (KMG-II): from individual species to whole genera.</title>
        <authorList>
            <person name="Goeker M."/>
        </authorList>
    </citation>
    <scope>NUCLEOTIDE SEQUENCE [LARGE SCALE GENOMIC DNA]</scope>
    <source>
        <strain evidence="1 2">DSM 17023</strain>
    </source>
</reference>
<dbReference type="InterPro" id="IPR016584">
    <property type="entry name" value="MeTrfase_VrtF"/>
</dbReference>
<gene>
    <name evidence="1" type="ORF">CLV41_10352</name>
</gene>
<dbReference type="InterPro" id="IPR029063">
    <property type="entry name" value="SAM-dependent_MTases_sf"/>
</dbReference>
<evidence type="ECO:0000313" key="2">
    <source>
        <dbReference type="Proteomes" id="UP000236959"/>
    </source>
</evidence>
<dbReference type="RefSeq" id="WP_103222088.1">
    <property type="nucleotide sequence ID" value="NZ_PPCN01000003.1"/>
</dbReference>
<dbReference type="GO" id="GO:0032259">
    <property type="term" value="P:methylation"/>
    <property type="evidence" value="ECO:0007669"/>
    <property type="project" value="UniProtKB-KW"/>
</dbReference>
<dbReference type="AlphaFoldDB" id="A0A2S3UX63"/>
<dbReference type="Proteomes" id="UP000236959">
    <property type="component" value="Unassembled WGS sequence"/>
</dbReference>
<keyword evidence="1" id="KW-0489">Methyltransferase</keyword>
<protein>
    <submittedName>
        <fullName evidence="1">Methyltransferase family protein</fullName>
    </submittedName>
</protein>
<evidence type="ECO:0000313" key="1">
    <source>
        <dbReference type="EMBL" id="POF32133.1"/>
    </source>
</evidence>
<keyword evidence="2" id="KW-1185">Reference proteome</keyword>
<dbReference type="CDD" id="cd02440">
    <property type="entry name" value="AdoMet_MTases"/>
    <property type="match status" value="1"/>
</dbReference>
<dbReference type="PIRSF" id="PIRSF011491">
    <property type="entry name" value="Mtase_YbcY_prd"/>
    <property type="match status" value="1"/>
</dbReference>
<dbReference type="Pfam" id="PF13489">
    <property type="entry name" value="Methyltransf_23"/>
    <property type="match status" value="1"/>
</dbReference>
<comment type="caution">
    <text evidence="1">The sequence shown here is derived from an EMBL/GenBank/DDBJ whole genome shotgun (WGS) entry which is preliminary data.</text>
</comment>
<proteinExistence type="predicted"/>
<sequence>MEQFPDAHKAGYAVYSKTSLAIYDALVLGLSNRLIWRCPSRHMIDLYNRHLAADHLDIGVGTGYFLDRAKYPVSGPNVTLLDPNEHCLQKAADRIRRYRPHTVQADALLPWPASLGTFGSIALNYVLHCLPGTMSGKAVIFDRLLPHLAEDGVVFGATILQGDVPRSAAARQLMRIYNRKGVFSNEHDTAEALEAELSRRFNLVEMKLIGCVVLFCAKTPKA</sequence>
<accession>A0A2S3UX63</accession>
<keyword evidence="1" id="KW-0808">Transferase</keyword>
<name>A0A2S3UX63_9HYPH</name>
<dbReference type="SUPFAM" id="SSF53335">
    <property type="entry name" value="S-adenosyl-L-methionine-dependent methyltransferases"/>
    <property type="match status" value="1"/>
</dbReference>
<dbReference type="GO" id="GO:0008168">
    <property type="term" value="F:methyltransferase activity"/>
    <property type="evidence" value="ECO:0007669"/>
    <property type="project" value="UniProtKB-KW"/>
</dbReference>